<protein>
    <recommendedName>
        <fullName evidence="4">NADH dehydrogenase subunit 6</fullName>
    </recommendedName>
</protein>
<gene>
    <name evidence="2" type="ORF">WMO63_18455</name>
</gene>
<comment type="caution">
    <text evidence="2">The sequence shown here is derived from an EMBL/GenBank/DDBJ whole genome shotgun (WGS) entry which is preliminary data.</text>
</comment>
<dbReference type="Proteomes" id="UP001465426">
    <property type="component" value="Unassembled WGS sequence"/>
</dbReference>
<dbReference type="RefSeq" id="WP_251627658.1">
    <property type="nucleotide sequence ID" value="NZ_JBBMFN010000058.1"/>
</dbReference>
<name>A0ABV1F2S3_9BACI</name>
<evidence type="ECO:0000313" key="2">
    <source>
        <dbReference type="EMBL" id="MEQ2467641.1"/>
    </source>
</evidence>
<accession>A0ABV1F2S3</accession>
<reference evidence="2 3" key="1">
    <citation type="submission" date="2024-03" db="EMBL/GenBank/DDBJ databases">
        <title>Human intestinal bacterial collection.</title>
        <authorList>
            <person name="Pauvert C."/>
            <person name="Hitch T.C.A."/>
            <person name="Clavel T."/>
        </authorList>
    </citation>
    <scope>NUCLEOTIDE SEQUENCE [LARGE SCALE GENOMIC DNA]</scope>
    <source>
        <strain evidence="2 3">CLA-SR-H024</strain>
    </source>
</reference>
<feature type="transmembrane region" description="Helical" evidence="1">
    <location>
        <begin position="62"/>
        <end position="82"/>
    </location>
</feature>
<organism evidence="2 3">
    <name type="scientific">Niallia hominis</name>
    <dbReference type="NCBI Taxonomy" id="3133173"/>
    <lineage>
        <taxon>Bacteria</taxon>
        <taxon>Bacillati</taxon>
        <taxon>Bacillota</taxon>
        <taxon>Bacilli</taxon>
        <taxon>Bacillales</taxon>
        <taxon>Bacillaceae</taxon>
        <taxon>Niallia</taxon>
    </lineage>
</organism>
<keyword evidence="1" id="KW-0812">Transmembrane</keyword>
<evidence type="ECO:0008006" key="4">
    <source>
        <dbReference type="Google" id="ProtNLM"/>
    </source>
</evidence>
<evidence type="ECO:0000256" key="1">
    <source>
        <dbReference type="SAM" id="Phobius"/>
    </source>
</evidence>
<proteinExistence type="predicted"/>
<keyword evidence="1" id="KW-0472">Membrane</keyword>
<keyword evidence="1" id="KW-1133">Transmembrane helix</keyword>
<evidence type="ECO:0000313" key="3">
    <source>
        <dbReference type="Proteomes" id="UP001465426"/>
    </source>
</evidence>
<keyword evidence="3" id="KW-1185">Reference proteome</keyword>
<dbReference type="EMBL" id="JBBMFN010000058">
    <property type="protein sequence ID" value="MEQ2467641.1"/>
    <property type="molecule type" value="Genomic_DNA"/>
</dbReference>
<sequence length="97" mass="11574">MKFVKLADHFWNGMTLTFVDHKGIIYPYLFFMIIAFLFEIFLTVLIGISIYFFYQFGYSPEFSFYIGCCLVFLLLAMTIITIKSIFRKINMYQNVIK</sequence>
<feature type="transmembrane region" description="Helical" evidence="1">
    <location>
        <begin position="28"/>
        <end position="56"/>
    </location>
</feature>